<evidence type="ECO:0000313" key="2">
    <source>
        <dbReference type="Proteomes" id="UP001222027"/>
    </source>
</evidence>
<name>A0AAV8QGA0_ENSVE</name>
<evidence type="ECO:0000313" key="1">
    <source>
        <dbReference type="EMBL" id="KAJ8470600.1"/>
    </source>
</evidence>
<organism evidence="1 2">
    <name type="scientific">Ensete ventricosum</name>
    <name type="common">Abyssinian banana</name>
    <name type="synonym">Musa ensete</name>
    <dbReference type="NCBI Taxonomy" id="4639"/>
    <lineage>
        <taxon>Eukaryota</taxon>
        <taxon>Viridiplantae</taxon>
        <taxon>Streptophyta</taxon>
        <taxon>Embryophyta</taxon>
        <taxon>Tracheophyta</taxon>
        <taxon>Spermatophyta</taxon>
        <taxon>Magnoliopsida</taxon>
        <taxon>Liliopsida</taxon>
        <taxon>Zingiberales</taxon>
        <taxon>Musaceae</taxon>
        <taxon>Ensete</taxon>
    </lineage>
</organism>
<sequence>MWKNPHRSAQVRGREKIACVGHVKSLVEDKVSSDSAVVQLSVAAMDVNTVGNNTPVYGHLLLQSEGLVMDYLLRPMLIPSKIAVWWSQEIRKQQSPLCRLLREEDEMVWASGRRPISLFRLGRS</sequence>
<protein>
    <submittedName>
        <fullName evidence="1">Uncharacterized protein</fullName>
    </submittedName>
</protein>
<comment type="caution">
    <text evidence="1">The sequence shown here is derived from an EMBL/GenBank/DDBJ whole genome shotgun (WGS) entry which is preliminary data.</text>
</comment>
<dbReference type="AlphaFoldDB" id="A0AAV8QGA0"/>
<dbReference type="Proteomes" id="UP001222027">
    <property type="component" value="Unassembled WGS sequence"/>
</dbReference>
<dbReference type="EMBL" id="JAQQAF010000007">
    <property type="protein sequence ID" value="KAJ8470600.1"/>
    <property type="molecule type" value="Genomic_DNA"/>
</dbReference>
<gene>
    <name evidence="1" type="ORF">OPV22_024943</name>
</gene>
<reference evidence="1 2" key="1">
    <citation type="submission" date="2022-12" db="EMBL/GenBank/DDBJ databases">
        <title>Chromosome-scale assembly of the Ensete ventricosum genome.</title>
        <authorList>
            <person name="Dussert Y."/>
            <person name="Stocks J."/>
            <person name="Wendawek A."/>
            <person name="Woldeyes F."/>
            <person name="Nichols R.A."/>
            <person name="Borrell J.S."/>
        </authorList>
    </citation>
    <scope>NUCLEOTIDE SEQUENCE [LARGE SCALE GENOMIC DNA]</scope>
    <source>
        <strain evidence="2">cv. Maze</strain>
        <tissue evidence="1">Seeds</tissue>
    </source>
</reference>
<accession>A0AAV8QGA0</accession>
<keyword evidence="2" id="KW-1185">Reference proteome</keyword>
<proteinExistence type="predicted"/>